<name>A0A9P7YPC8_9HELO</name>
<evidence type="ECO:0000313" key="4">
    <source>
        <dbReference type="Proteomes" id="UP000824998"/>
    </source>
</evidence>
<proteinExistence type="predicted"/>
<evidence type="ECO:0000313" key="3">
    <source>
        <dbReference type="EMBL" id="KAG9237247.1"/>
    </source>
</evidence>
<protein>
    <submittedName>
        <fullName evidence="3">Uncharacterized protein</fullName>
    </submittedName>
</protein>
<comment type="caution">
    <text evidence="3">The sequence shown here is derived from an EMBL/GenBank/DDBJ whole genome shotgun (WGS) entry which is preliminary data.</text>
</comment>
<dbReference type="Proteomes" id="UP000824998">
    <property type="component" value="Unassembled WGS sequence"/>
</dbReference>
<feature type="coiled-coil region" evidence="1">
    <location>
        <begin position="249"/>
        <end position="283"/>
    </location>
</feature>
<accession>A0A9P7YPC8</accession>
<organism evidence="3 4">
    <name type="scientific">Amylocarpus encephaloides</name>
    <dbReference type="NCBI Taxonomy" id="45428"/>
    <lineage>
        <taxon>Eukaryota</taxon>
        <taxon>Fungi</taxon>
        <taxon>Dikarya</taxon>
        <taxon>Ascomycota</taxon>
        <taxon>Pezizomycotina</taxon>
        <taxon>Leotiomycetes</taxon>
        <taxon>Helotiales</taxon>
        <taxon>Helotiales incertae sedis</taxon>
        <taxon>Amylocarpus</taxon>
    </lineage>
</organism>
<keyword evidence="4" id="KW-1185">Reference proteome</keyword>
<evidence type="ECO:0000256" key="1">
    <source>
        <dbReference type="SAM" id="Coils"/>
    </source>
</evidence>
<keyword evidence="1" id="KW-0175">Coiled coil</keyword>
<gene>
    <name evidence="3" type="ORF">BJ875DRAFT_168014</name>
</gene>
<dbReference type="EMBL" id="MU251390">
    <property type="protein sequence ID" value="KAG9237247.1"/>
    <property type="molecule type" value="Genomic_DNA"/>
</dbReference>
<dbReference type="AlphaFoldDB" id="A0A9P7YPC8"/>
<reference evidence="3" key="1">
    <citation type="journal article" date="2021" name="IMA Fungus">
        <title>Genomic characterization of three marine fungi, including Emericellopsis atlantica sp. nov. with signatures of a generalist lifestyle and marine biomass degradation.</title>
        <authorList>
            <person name="Hagestad O.C."/>
            <person name="Hou L."/>
            <person name="Andersen J.H."/>
            <person name="Hansen E.H."/>
            <person name="Altermark B."/>
            <person name="Li C."/>
            <person name="Kuhnert E."/>
            <person name="Cox R.J."/>
            <person name="Crous P.W."/>
            <person name="Spatafora J.W."/>
            <person name="Lail K."/>
            <person name="Amirebrahimi M."/>
            <person name="Lipzen A."/>
            <person name="Pangilinan J."/>
            <person name="Andreopoulos W."/>
            <person name="Hayes R.D."/>
            <person name="Ng V."/>
            <person name="Grigoriev I.V."/>
            <person name="Jackson S.A."/>
            <person name="Sutton T.D.S."/>
            <person name="Dobson A.D.W."/>
            <person name="Rama T."/>
        </authorList>
    </citation>
    <scope>NUCLEOTIDE SEQUENCE</scope>
    <source>
        <strain evidence="3">TRa018bII</strain>
    </source>
</reference>
<feature type="region of interest" description="Disordered" evidence="2">
    <location>
        <begin position="370"/>
        <end position="391"/>
    </location>
</feature>
<sequence length="391" mass="44220">MGTGTSKVLLEENFKTSVQDYKFSKDLIHAFARSEMGFFRAEIRSLQAEPFKWSLSKILDHLKGGHTKEGVFEGVQDDFYPRLQAHRLFSFDVGIDAFTHRYRSLCAQPNWEDKGVDAYFYGGFLLEPAPPINNPSLDHRTPSLNVEPNNLNFAPPYHAGPTAYPTTSSLELMNPSILSQGSVYPTRMRSASTAVEHNSMLDDQVDQQHIHIPNPDQSTEFMISSPEPCVGSRGDIGRSAKVNRQKTIARADKMEMAQLNQSIRRLEDASKMDKSELESLTQQVRSLKDASFDDKIEIAQLKHIIRRLEDSSGVDKWMIKRLNQKHNYVVNTATLFESKMDLSLKKSFDEARQNAILELRSLMEHFQISASSPTPMENSGEGDGMLPNWSC</sequence>
<evidence type="ECO:0000256" key="2">
    <source>
        <dbReference type="SAM" id="MobiDB-lite"/>
    </source>
</evidence>